<evidence type="ECO:0000256" key="13">
    <source>
        <dbReference type="ARBA" id="ARBA00023098"/>
    </source>
</evidence>
<evidence type="ECO:0000256" key="10">
    <source>
        <dbReference type="ARBA" id="ARBA00022989"/>
    </source>
</evidence>
<keyword evidence="5 20" id="KW-0812">Transmembrane</keyword>
<gene>
    <name evidence="21" type="ORF">IE077_004079</name>
</gene>
<keyword evidence="11" id="KW-0560">Oxidoreductase</keyword>
<evidence type="ECO:0000256" key="16">
    <source>
        <dbReference type="ARBA" id="ARBA00023221"/>
    </source>
</evidence>
<feature type="transmembrane region" description="Helical" evidence="20">
    <location>
        <begin position="219"/>
        <end position="239"/>
    </location>
</feature>
<accession>A0ABQ7J6T3</accession>
<feature type="transmembrane region" description="Helical" evidence="20">
    <location>
        <begin position="381"/>
        <end position="398"/>
    </location>
</feature>
<dbReference type="PANTHER" id="PTHR21257:SF38">
    <property type="entry name" value="7-DEHYDROCHOLESTEROL REDUCTASE"/>
    <property type="match status" value="1"/>
</dbReference>
<evidence type="ECO:0000256" key="19">
    <source>
        <dbReference type="ARBA" id="ARBA00042688"/>
    </source>
</evidence>
<keyword evidence="13" id="KW-0443">Lipid metabolism</keyword>
<feature type="transmembrane region" description="Helical" evidence="20">
    <location>
        <begin position="93"/>
        <end position="112"/>
    </location>
</feature>
<protein>
    <recommendedName>
        <fullName evidence="18">7-dehydrocholesterol reductase</fullName>
        <ecNumber evidence="17">1.3.1.21</ecNumber>
    </recommendedName>
    <alternativeName>
        <fullName evidence="19">Sterol Delta(7)-reductase</fullName>
    </alternativeName>
</protein>
<feature type="transmembrane region" description="Helical" evidence="20">
    <location>
        <begin position="37"/>
        <end position="58"/>
    </location>
</feature>
<dbReference type="InterPro" id="IPR018083">
    <property type="entry name" value="Sterol_reductase_CS"/>
</dbReference>
<proteinExistence type="inferred from homology"/>
<keyword evidence="12" id="KW-0756">Sterol biosynthesis</keyword>
<evidence type="ECO:0000256" key="7">
    <source>
        <dbReference type="ARBA" id="ARBA00022824"/>
    </source>
</evidence>
<evidence type="ECO:0000256" key="20">
    <source>
        <dbReference type="SAM" id="Phobius"/>
    </source>
</evidence>
<organism evidence="21 22">
    <name type="scientific">Cardiosporidium cionae</name>
    <dbReference type="NCBI Taxonomy" id="476202"/>
    <lineage>
        <taxon>Eukaryota</taxon>
        <taxon>Sar</taxon>
        <taxon>Alveolata</taxon>
        <taxon>Apicomplexa</taxon>
        <taxon>Aconoidasida</taxon>
        <taxon>Nephromycida</taxon>
        <taxon>Cardiosporidium</taxon>
    </lineage>
</organism>
<keyword evidence="8" id="KW-0521">NADP</keyword>
<keyword evidence="22" id="KW-1185">Reference proteome</keyword>
<evidence type="ECO:0000256" key="14">
    <source>
        <dbReference type="ARBA" id="ARBA00023136"/>
    </source>
</evidence>
<comment type="caution">
    <text evidence="21">The sequence shown here is derived from an EMBL/GenBank/DDBJ whole genome shotgun (WGS) entry which is preliminary data.</text>
</comment>
<comment type="similarity">
    <text evidence="2">Belongs to the ERG4/ERG24 family.</text>
</comment>
<evidence type="ECO:0000256" key="12">
    <source>
        <dbReference type="ARBA" id="ARBA00023011"/>
    </source>
</evidence>
<keyword evidence="9" id="KW-0752">Steroid biosynthesis</keyword>
<dbReference type="InterPro" id="IPR001171">
    <property type="entry name" value="ERG24_DHCR-like"/>
</dbReference>
<evidence type="ECO:0000256" key="1">
    <source>
        <dbReference type="ARBA" id="ARBA00004477"/>
    </source>
</evidence>
<keyword evidence="16" id="KW-0753">Steroid metabolism</keyword>
<evidence type="ECO:0000256" key="5">
    <source>
        <dbReference type="ARBA" id="ARBA00022692"/>
    </source>
</evidence>
<keyword evidence="14 20" id="KW-0472">Membrane</keyword>
<evidence type="ECO:0000256" key="4">
    <source>
        <dbReference type="ARBA" id="ARBA00022548"/>
    </source>
</evidence>
<evidence type="ECO:0000256" key="3">
    <source>
        <dbReference type="ARBA" id="ARBA00022516"/>
    </source>
</evidence>
<keyword evidence="10 20" id="KW-1133">Transmembrane helix</keyword>
<name>A0ABQ7J6T3_9APIC</name>
<keyword evidence="6" id="KW-0152">Cholesterol biosynthesis</keyword>
<evidence type="ECO:0000256" key="17">
    <source>
        <dbReference type="ARBA" id="ARBA00038851"/>
    </source>
</evidence>
<sequence length="432" mass="49722">MKFKATENSLGKTVVTKRPVWFSNSNVSIGLLPFRRIVGPLLLMLACPNFSVLLWWILKHNDGSLLNSLHVARNQGFFSTFISVYPSPLESSALWILAVFFVAALVLTRILPGKMFVGPLSSSGYRNEYKANGTLYWISMNVLFIMGSEYGFGLYNARRYFPSTRDSGTSGNFFNDFWAGTELYPKIFGWDVKLCSNDRIGLTWWGIALLSFASKQYEMLGYVSEAMAVSVLLQWIYLLKFFVWETGYFCTVDMQHDCAGFYLCWGCLVWVPSVYTLSTHWLVTHPIRLTILSSAFLLGGGLSMIWLNYVIDSERQRVRATNGMACKKGKKPLTIKAYYLDEKKTWQNSLLLASGWWGLATHIHYIPELLAAIFWTPPVQFSFFLPYFYVVFLAILLLDRSCRDNARCASKYGKYWEEYRRLVPWQMIPYVF</sequence>
<evidence type="ECO:0000256" key="11">
    <source>
        <dbReference type="ARBA" id="ARBA00023002"/>
    </source>
</evidence>
<reference evidence="21 22" key="1">
    <citation type="journal article" date="2020" name="bioRxiv">
        <title>Metabolic contributions of an alphaproteobacterial endosymbiont in the apicomplexan Cardiosporidium cionae.</title>
        <authorList>
            <person name="Hunter E.S."/>
            <person name="Paight C.J."/>
            <person name="Lane C.E."/>
        </authorList>
    </citation>
    <scope>NUCLEOTIDE SEQUENCE [LARGE SCALE GENOMIC DNA]</scope>
    <source>
        <strain evidence="21">ESH_2018</strain>
    </source>
</reference>
<evidence type="ECO:0000256" key="8">
    <source>
        <dbReference type="ARBA" id="ARBA00022857"/>
    </source>
</evidence>
<dbReference type="PANTHER" id="PTHR21257">
    <property type="entry name" value="DELTA(14)-STEROL REDUCTASE"/>
    <property type="match status" value="1"/>
</dbReference>
<feature type="transmembrane region" description="Helical" evidence="20">
    <location>
        <begin position="289"/>
        <end position="311"/>
    </location>
</feature>
<dbReference type="Gene3D" id="1.20.120.1630">
    <property type="match status" value="1"/>
</dbReference>
<feature type="transmembrane region" description="Helical" evidence="20">
    <location>
        <begin position="260"/>
        <end position="283"/>
    </location>
</feature>
<keyword evidence="4" id="KW-0153">Cholesterol metabolism</keyword>
<feature type="transmembrane region" description="Helical" evidence="20">
    <location>
        <begin position="133"/>
        <end position="155"/>
    </location>
</feature>
<dbReference type="EMBL" id="JADAQX010000630">
    <property type="protein sequence ID" value="KAF8819707.1"/>
    <property type="molecule type" value="Genomic_DNA"/>
</dbReference>
<keyword evidence="7" id="KW-0256">Endoplasmic reticulum</keyword>
<evidence type="ECO:0000256" key="15">
    <source>
        <dbReference type="ARBA" id="ARBA00023166"/>
    </source>
</evidence>
<comment type="subcellular location">
    <subcellularLocation>
        <location evidence="1">Endoplasmic reticulum membrane</location>
        <topology evidence="1">Multi-pass membrane protein</topology>
    </subcellularLocation>
</comment>
<evidence type="ECO:0000256" key="2">
    <source>
        <dbReference type="ARBA" id="ARBA00005402"/>
    </source>
</evidence>
<keyword evidence="3" id="KW-0444">Lipid biosynthesis</keyword>
<evidence type="ECO:0000256" key="9">
    <source>
        <dbReference type="ARBA" id="ARBA00022955"/>
    </source>
</evidence>
<evidence type="ECO:0000313" key="22">
    <source>
        <dbReference type="Proteomes" id="UP000823046"/>
    </source>
</evidence>
<evidence type="ECO:0000313" key="21">
    <source>
        <dbReference type="EMBL" id="KAF8819707.1"/>
    </source>
</evidence>
<dbReference type="Proteomes" id="UP000823046">
    <property type="component" value="Unassembled WGS sequence"/>
</dbReference>
<dbReference type="Pfam" id="PF01222">
    <property type="entry name" value="ERG4_ERG24"/>
    <property type="match status" value="1"/>
</dbReference>
<dbReference type="PROSITE" id="PS01018">
    <property type="entry name" value="STEROL_REDUCT_2"/>
    <property type="match status" value="1"/>
</dbReference>
<keyword evidence="15" id="KW-1207">Sterol metabolism</keyword>
<feature type="transmembrane region" description="Helical" evidence="20">
    <location>
        <begin position="350"/>
        <end position="375"/>
    </location>
</feature>
<evidence type="ECO:0000256" key="6">
    <source>
        <dbReference type="ARBA" id="ARBA00022778"/>
    </source>
</evidence>
<dbReference type="EC" id="1.3.1.21" evidence="17"/>
<evidence type="ECO:0000256" key="18">
    <source>
        <dbReference type="ARBA" id="ARBA00039984"/>
    </source>
</evidence>